<sequence>MLDNKARELLSPVLDRSAQLLHSAGLSAGLLTAVGWLLGLGSVVLICFHQWIPALIFWILNRLVDGLDGPLARISGPSDLGGFLDILADFSIYSGVVVALGLVVPSARTAALVLLFSYYLSGSAFLALSSLMEKRRIAASGPRSLHFVGGLAEGGETIVMYCLFLAFHRYLVLLIWAFSVMVIFTALQRVFYGVKALRSLAP</sequence>
<feature type="transmembrane region" description="Helical" evidence="3">
    <location>
        <begin position="20"/>
        <end position="37"/>
    </location>
</feature>
<dbReference type="PROSITE" id="PS00379">
    <property type="entry name" value="CDP_ALCOHOL_P_TRANSF"/>
    <property type="match status" value="1"/>
</dbReference>
<reference evidence="5" key="1">
    <citation type="submission" date="2016-11" db="EMBL/GenBank/DDBJ databases">
        <authorList>
            <person name="Varghese N."/>
            <person name="Submissions S."/>
        </authorList>
    </citation>
    <scope>NUCLEOTIDE SEQUENCE [LARGE SCALE GENOMIC DNA]</scope>
    <source>
        <strain evidence="5">DSM 19514</strain>
    </source>
</reference>
<feature type="transmembrane region" description="Helical" evidence="3">
    <location>
        <begin position="82"/>
        <end position="104"/>
    </location>
</feature>
<keyword evidence="3" id="KW-0472">Membrane</keyword>
<evidence type="ECO:0000313" key="4">
    <source>
        <dbReference type="EMBL" id="SHE95536.1"/>
    </source>
</evidence>
<dbReference type="AlphaFoldDB" id="A0A1M4XQ95"/>
<keyword evidence="1 2" id="KW-0808">Transferase</keyword>
<feature type="transmembrane region" description="Helical" evidence="3">
    <location>
        <begin position="144"/>
        <end position="167"/>
    </location>
</feature>
<evidence type="ECO:0000256" key="3">
    <source>
        <dbReference type="SAM" id="Phobius"/>
    </source>
</evidence>
<name>A0A1M4XQ95_9ACTN</name>
<organism evidence="4 5">
    <name type="scientific">Ferrithrix thermotolerans DSM 19514</name>
    <dbReference type="NCBI Taxonomy" id="1121881"/>
    <lineage>
        <taxon>Bacteria</taxon>
        <taxon>Bacillati</taxon>
        <taxon>Actinomycetota</taxon>
        <taxon>Acidimicrobiia</taxon>
        <taxon>Acidimicrobiales</taxon>
        <taxon>Acidimicrobiaceae</taxon>
        <taxon>Ferrithrix</taxon>
    </lineage>
</organism>
<dbReference type="Gene3D" id="1.20.120.1760">
    <property type="match status" value="1"/>
</dbReference>
<evidence type="ECO:0000256" key="2">
    <source>
        <dbReference type="RuleBase" id="RU003750"/>
    </source>
</evidence>
<dbReference type="EMBL" id="FQUL01000043">
    <property type="protein sequence ID" value="SHE95536.1"/>
    <property type="molecule type" value="Genomic_DNA"/>
</dbReference>
<dbReference type="RefSeq" id="WP_072792226.1">
    <property type="nucleotide sequence ID" value="NZ_FQUL01000043.1"/>
</dbReference>
<proteinExistence type="inferred from homology"/>
<accession>A0A1M4XQ95</accession>
<keyword evidence="3" id="KW-0812">Transmembrane</keyword>
<feature type="transmembrane region" description="Helical" evidence="3">
    <location>
        <begin position="110"/>
        <end position="132"/>
    </location>
</feature>
<keyword evidence="3" id="KW-1133">Transmembrane helix</keyword>
<dbReference type="InterPro" id="IPR043130">
    <property type="entry name" value="CDP-OH_PTrfase_TM_dom"/>
</dbReference>
<dbReference type="GO" id="GO:0016020">
    <property type="term" value="C:membrane"/>
    <property type="evidence" value="ECO:0007669"/>
    <property type="project" value="InterPro"/>
</dbReference>
<gene>
    <name evidence="4" type="ORF">SAMN02745225_02093</name>
</gene>
<dbReference type="Pfam" id="PF01066">
    <property type="entry name" value="CDP-OH_P_transf"/>
    <property type="match status" value="1"/>
</dbReference>
<keyword evidence="5" id="KW-1185">Reference proteome</keyword>
<dbReference type="STRING" id="1121881.SAMN02745225_02093"/>
<dbReference type="Proteomes" id="UP000184295">
    <property type="component" value="Unassembled WGS sequence"/>
</dbReference>
<dbReference type="InterPro" id="IPR000462">
    <property type="entry name" value="CDP-OH_P_trans"/>
</dbReference>
<dbReference type="GO" id="GO:0016780">
    <property type="term" value="F:phosphotransferase activity, for other substituted phosphate groups"/>
    <property type="evidence" value="ECO:0007669"/>
    <property type="project" value="InterPro"/>
</dbReference>
<protein>
    <submittedName>
        <fullName evidence="4">Phosphatidylglycerophosphate synthase</fullName>
    </submittedName>
</protein>
<evidence type="ECO:0000256" key="1">
    <source>
        <dbReference type="ARBA" id="ARBA00022679"/>
    </source>
</evidence>
<feature type="transmembrane region" description="Helical" evidence="3">
    <location>
        <begin position="173"/>
        <end position="192"/>
    </location>
</feature>
<dbReference type="OrthoDB" id="9790577at2"/>
<dbReference type="GO" id="GO:0008654">
    <property type="term" value="P:phospholipid biosynthetic process"/>
    <property type="evidence" value="ECO:0007669"/>
    <property type="project" value="InterPro"/>
</dbReference>
<dbReference type="InterPro" id="IPR048254">
    <property type="entry name" value="CDP_ALCOHOL_P_TRANSF_CS"/>
</dbReference>
<comment type="similarity">
    <text evidence="2">Belongs to the CDP-alcohol phosphatidyltransferase class-I family.</text>
</comment>
<evidence type="ECO:0000313" key="5">
    <source>
        <dbReference type="Proteomes" id="UP000184295"/>
    </source>
</evidence>